<keyword evidence="7" id="KW-1133">Transmembrane helix</keyword>
<dbReference type="PANTHER" id="PTHR23248:SF38">
    <property type="entry name" value="PHOSPHOLIPID SCRAMBLASE 1"/>
    <property type="match status" value="1"/>
</dbReference>
<evidence type="ECO:0000256" key="10">
    <source>
        <dbReference type="ARBA" id="ARBA00023288"/>
    </source>
</evidence>
<evidence type="ECO:0000256" key="9">
    <source>
        <dbReference type="ARBA" id="ARBA00023139"/>
    </source>
</evidence>
<keyword evidence="4" id="KW-0597">Phosphoprotein</keyword>
<evidence type="ECO:0000313" key="13">
    <source>
        <dbReference type="EMBL" id="GAB1294527.1"/>
    </source>
</evidence>
<evidence type="ECO:0000313" key="14">
    <source>
        <dbReference type="Proteomes" id="UP001623349"/>
    </source>
</evidence>
<keyword evidence="9 11" id="KW-0564">Palmitate</keyword>
<evidence type="ECO:0000256" key="1">
    <source>
        <dbReference type="ARBA" id="ARBA00001913"/>
    </source>
</evidence>
<evidence type="ECO:0000256" key="7">
    <source>
        <dbReference type="ARBA" id="ARBA00022989"/>
    </source>
</evidence>
<evidence type="ECO:0000256" key="3">
    <source>
        <dbReference type="ARBA" id="ARBA00005350"/>
    </source>
</evidence>
<evidence type="ECO:0000256" key="5">
    <source>
        <dbReference type="ARBA" id="ARBA00022692"/>
    </source>
</evidence>
<feature type="region of interest" description="Disordered" evidence="12">
    <location>
        <begin position="1"/>
        <end position="29"/>
    </location>
</feature>
<dbReference type="Proteomes" id="UP001623349">
    <property type="component" value="Unassembled WGS sequence"/>
</dbReference>
<comment type="subcellular location">
    <subcellularLocation>
        <location evidence="2">Membrane</location>
        <topology evidence="2">Single-pass type II membrane protein</topology>
    </subcellularLocation>
</comment>
<gene>
    <name evidence="13" type="ORF">APTSU1_000976000</name>
</gene>
<evidence type="ECO:0000256" key="8">
    <source>
        <dbReference type="ARBA" id="ARBA00023136"/>
    </source>
</evidence>
<comment type="cofactor">
    <cofactor evidence="1 11">
        <name>Ca(2+)</name>
        <dbReference type="ChEBI" id="CHEBI:29108"/>
    </cofactor>
</comment>
<comment type="caution">
    <text evidence="13">The sequence shown here is derived from an EMBL/GenBank/DDBJ whole genome shotgun (WGS) entry which is preliminary data.</text>
</comment>
<keyword evidence="10 11" id="KW-0449">Lipoprotein</keyword>
<keyword evidence="6 11" id="KW-0106">Calcium</keyword>
<dbReference type="PANTHER" id="PTHR23248">
    <property type="entry name" value="PHOSPHOLIPID SCRAMBLASE-RELATED"/>
    <property type="match status" value="1"/>
</dbReference>
<comment type="similarity">
    <text evidence="3 11">Belongs to the phospholipid scramblase family.</text>
</comment>
<name>A0ABQ0F5H4_APOSI</name>
<evidence type="ECO:0000256" key="12">
    <source>
        <dbReference type="SAM" id="MobiDB-lite"/>
    </source>
</evidence>
<sequence length="237" mass="26186">MQMEAPPRSGTYLPAGYTPQYPPAALQGPPEHIGYPTHQTIYQGSQSGYPGPQAGYIVSASGHEGNAATQLPIRNNQTIVLVNTQWMPEPPPLPNCPPGLEYLNQIDQILIHQQIELLEEIEIQAPPGVPIGYVTQNWHPCLPKFTLQNEKKQSVLKMVGPCVACTCCSDIDFEIKSLDEATRIGKITKQWSGCMQEAFTDSDNFGLQFPLDLDVKMKAVILGACFLTDYMFFEGCE</sequence>
<protein>
    <recommendedName>
        <fullName evidence="11">Phospholipid scramblase</fullName>
    </recommendedName>
</protein>
<evidence type="ECO:0000256" key="4">
    <source>
        <dbReference type="ARBA" id="ARBA00022553"/>
    </source>
</evidence>
<evidence type="ECO:0000256" key="2">
    <source>
        <dbReference type="ARBA" id="ARBA00004606"/>
    </source>
</evidence>
<reference evidence="13 14" key="1">
    <citation type="submission" date="2024-08" db="EMBL/GenBank/DDBJ databases">
        <title>The draft genome of Apodemus speciosus.</title>
        <authorList>
            <person name="Nabeshima K."/>
            <person name="Suzuki S."/>
            <person name="Onuma M."/>
        </authorList>
    </citation>
    <scope>NUCLEOTIDE SEQUENCE [LARGE SCALE GENOMIC DNA]</scope>
    <source>
        <strain evidence="13">IB14-021</strain>
    </source>
</reference>
<evidence type="ECO:0000256" key="6">
    <source>
        <dbReference type="ARBA" id="ARBA00022837"/>
    </source>
</evidence>
<keyword evidence="14" id="KW-1185">Reference proteome</keyword>
<dbReference type="InterPro" id="IPR005552">
    <property type="entry name" value="Scramblase"/>
</dbReference>
<accession>A0ABQ0F5H4</accession>
<evidence type="ECO:0000256" key="11">
    <source>
        <dbReference type="RuleBase" id="RU363116"/>
    </source>
</evidence>
<dbReference type="EMBL" id="BAAFST010000009">
    <property type="protein sequence ID" value="GAB1294527.1"/>
    <property type="molecule type" value="Genomic_DNA"/>
</dbReference>
<keyword evidence="5" id="KW-0812">Transmembrane</keyword>
<dbReference type="Pfam" id="PF03803">
    <property type="entry name" value="Scramblase"/>
    <property type="match status" value="1"/>
</dbReference>
<comment type="function">
    <text evidence="11">May mediate accelerated ATP-independent bidirectional transbilayer migration of phospholipids upon binding calcium ions that results in a loss of phospholipid asymmetry in the plasma membrane.</text>
</comment>
<keyword evidence="8" id="KW-0472">Membrane</keyword>
<organism evidence="13 14">
    <name type="scientific">Apodemus speciosus</name>
    <name type="common">Large Japanese field mouse</name>
    <dbReference type="NCBI Taxonomy" id="105296"/>
    <lineage>
        <taxon>Eukaryota</taxon>
        <taxon>Metazoa</taxon>
        <taxon>Chordata</taxon>
        <taxon>Craniata</taxon>
        <taxon>Vertebrata</taxon>
        <taxon>Euteleostomi</taxon>
        <taxon>Mammalia</taxon>
        <taxon>Eutheria</taxon>
        <taxon>Euarchontoglires</taxon>
        <taxon>Glires</taxon>
        <taxon>Rodentia</taxon>
        <taxon>Myomorpha</taxon>
        <taxon>Muroidea</taxon>
        <taxon>Muridae</taxon>
        <taxon>Murinae</taxon>
        <taxon>Apodemus</taxon>
    </lineage>
</organism>
<proteinExistence type="inferred from homology"/>